<comment type="subcellular location">
    <subcellularLocation>
        <location evidence="1">Nucleus</location>
    </subcellularLocation>
</comment>
<dbReference type="InterPro" id="IPR005574">
    <property type="entry name" value="Rpb4/RPC9"/>
</dbReference>
<keyword evidence="7" id="KW-1185">Reference proteome</keyword>
<evidence type="ECO:0000256" key="1">
    <source>
        <dbReference type="ARBA" id="ARBA00004123"/>
    </source>
</evidence>
<dbReference type="InterPro" id="IPR045222">
    <property type="entry name" value="Rpb4-like"/>
</dbReference>
<dbReference type="InterPro" id="IPR010997">
    <property type="entry name" value="HRDC-like_sf"/>
</dbReference>
<organism evidence="6 7">
    <name type="scientific">Apostasia shenzhenica</name>
    <dbReference type="NCBI Taxonomy" id="1088818"/>
    <lineage>
        <taxon>Eukaryota</taxon>
        <taxon>Viridiplantae</taxon>
        <taxon>Streptophyta</taxon>
        <taxon>Embryophyta</taxon>
        <taxon>Tracheophyta</taxon>
        <taxon>Spermatophyta</taxon>
        <taxon>Magnoliopsida</taxon>
        <taxon>Liliopsida</taxon>
        <taxon>Asparagales</taxon>
        <taxon>Orchidaceae</taxon>
        <taxon>Apostasioideae</taxon>
        <taxon>Apostasia</taxon>
    </lineage>
</organism>
<evidence type="ECO:0000256" key="3">
    <source>
        <dbReference type="ARBA" id="ARBA00025724"/>
    </source>
</evidence>
<dbReference type="InterPro" id="IPR038324">
    <property type="entry name" value="Rpb4/RPC9_sf"/>
</dbReference>
<dbReference type="STRING" id="1088818.A0A2I0A0X2"/>
<dbReference type="GO" id="GO:0005634">
    <property type="term" value="C:nucleus"/>
    <property type="evidence" value="ECO:0007669"/>
    <property type="project" value="UniProtKB-SubCell"/>
</dbReference>
<sequence length="259" mass="27590">MTEKEGKGDSLSKGKTHKKTLVSRPGSQSKKDDVSLKKPNQIDIDSSDSEYEGFLDDKSPSPAKVNGKGFSDLKSAKTPSAGLKSGKASSETPFDKEGWSKGGKGTGKGGGKGNLPQAKPAKTSVADKELTVELELPVGAKLLMDCEAAITLQRIQAQLDSLKDPKIKTLASFGNAMQYSKAGTQYTDLKFVKQALENLKEHGVTDEEICMIGNAGPETSEEAYALIPSLKEKTIKIGGHLDDALAIITKFKVKQAAFD</sequence>
<dbReference type="GO" id="GO:0006352">
    <property type="term" value="P:DNA-templated transcription initiation"/>
    <property type="evidence" value="ECO:0007669"/>
    <property type="project" value="InterPro"/>
</dbReference>
<evidence type="ECO:0000313" key="6">
    <source>
        <dbReference type="EMBL" id="PKA49176.1"/>
    </source>
</evidence>
<feature type="compositionally biased region" description="Gly residues" evidence="4">
    <location>
        <begin position="100"/>
        <end position="113"/>
    </location>
</feature>
<accession>A0A2I0A0X2</accession>
<dbReference type="AlphaFoldDB" id="A0A2I0A0X2"/>
<feature type="compositionally biased region" description="Basic and acidic residues" evidence="4">
    <location>
        <begin position="1"/>
        <end position="12"/>
    </location>
</feature>
<keyword evidence="2" id="KW-0539">Nucleus</keyword>
<dbReference type="GO" id="GO:0030880">
    <property type="term" value="C:RNA polymerase complex"/>
    <property type="evidence" value="ECO:0007669"/>
    <property type="project" value="InterPro"/>
</dbReference>
<evidence type="ECO:0000256" key="2">
    <source>
        <dbReference type="ARBA" id="ARBA00023242"/>
    </source>
</evidence>
<dbReference type="Pfam" id="PF03874">
    <property type="entry name" value="RNA_pol_Rpb4"/>
    <property type="match status" value="1"/>
</dbReference>
<feature type="compositionally biased region" description="Acidic residues" evidence="4">
    <location>
        <begin position="45"/>
        <end position="54"/>
    </location>
</feature>
<dbReference type="GO" id="GO:0000166">
    <property type="term" value="F:nucleotide binding"/>
    <property type="evidence" value="ECO:0007669"/>
    <property type="project" value="InterPro"/>
</dbReference>
<comment type="similarity">
    <text evidence="3">Belongs to the eukaryotic RPB4 RNA polymerase subunit family.</text>
</comment>
<dbReference type="EMBL" id="KZ452040">
    <property type="protein sequence ID" value="PKA49176.1"/>
    <property type="molecule type" value="Genomic_DNA"/>
</dbReference>
<dbReference type="SUPFAM" id="SSF47819">
    <property type="entry name" value="HRDC-like"/>
    <property type="match status" value="1"/>
</dbReference>
<name>A0A2I0A0X2_9ASPA</name>
<dbReference type="Gene3D" id="1.20.1250.40">
    <property type="match status" value="1"/>
</dbReference>
<gene>
    <name evidence="6" type="ORF">AXF42_Ash010861</name>
</gene>
<dbReference type="InterPro" id="IPR006590">
    <property type="entry name" value="RNA_pol_Rpb4/RPC9_core"/>
</dbReference>
<reference evidence="6 7" key="1">
    <citation type="journal article" date="2017" name="Nature">
        <title>The Apostasia genome and the evolution of orchids.</title>
        <authorList>
            <person name="Zhang G.Q."/>
            <person name="Liu K.W."/>
            <person name="Li Z."/>
            <person name="Lohaus R."/>
            <person name="Hsiao Y.Y."/>
            <person name="Niu S.C."/>
            <person name="Wang J.Y."/>
            <person name="Lin Y.C."/>
            <person name="Xu Q."/>
            <person name="Chen L.J."/>
            <person name="Yoshida K."/>
            <person name="Fujiwara S."/>
            <person name="Wang Z.W."/>
            <person name="Zhang Y.Q."/>
            <person name="Mitsuda N."/>
            <person name="Wang M."/>
            <person name="Liu G.H."/>
            <person name="Pecoraro L."/>
            <person name="Huang H.X."/>
            <person name="Xiao X.J."/>
            <person name="Lin M."/>
            <person name="Wu X.Y."/>
            <person name="Wu W.L."/>
            <person name="Chen Y.Y."/>
            <person name="Chang S.B."/>
            <person name="Sakamoto S."/>
            <person name="Ohme-Takagi M."/>
            <person name="Yagi M."/>
            <person name="Zeng S.J."/>
            <person name="Shen C.Y."/>
            <person name="Yeh C.M."/>
            <person name="Luo Y.B."/>
            <person name="Tsai W.C."/>
            <person name="Van de Peer Y."/>
            <person name="Liu Z.J."/>
        </authorList>
    </citation>
    <scope>NUCLEOTIDE SEQUENCE [LARGE SCALE GENOMIC DNA]</scope>
    <source>
        <strain evidence="7">cv. Shenzhen</strain>
        <tissue evidence="6">Stem</tissue>
    </source>
</reference>
<dbReference type="OrthoDB" id="2186918at2759"/>
<feature type="domain" description="RNA polymerase Rpb4/RPC9 core" evidence="5">
    <location>
        <begin position="133"/>
        <end position="252"/>
    </location>
</feature>
<dbReference type="SMART" id="SM00657">
    <property type="entry name" value="RPOL4c"/>
    <property type="match status" value="1"/>
</dbReference>
<evidence type="ECO:0000313" key="7">
    <source>
        <dbReference type="Proteomes" id="UP000236161"/>
    </source>
</evidence>
<evidence type="ECO:0000259" key="5">
    <source>
        <dbReference type="SMART" id="SM00657"/>
    </source>
</evidence>
<proteinExistence type="inferred from homology"/>
<dbReference type="PANTHER" id="PTHR21297">
    <property type="entry name" value="DNA-DIRECTED RNA POLYMERASE II"/>
    <property type="match status" value="1"/>
</dbReference>
<evidence type="ECO:0000256" key="4">
    <source>
        <dbReference type="SAM" id="MobiDB-lite"/>
    </source>
</evidence>
<dbReference type="Proteomes" id="UP000236161">
    <property type="component" value="Unassembled WGS sequence"/>
</dbReference>
<protein>
    <recommendedName>
        <fullName evidence="5">RNA polymerase Rpb4/RPC9 core domain-containing protein</fullName>
    </recommendedName>
</protein>
<feature type="region of interest" description="Disordered" evidence="4">
    <location>
        <begin position="1"/>
        <end position="125"/>
    </location>
</feature>